<dbReference type="Proteomes" id="UP000194020">
    <property type="component" value="Unassembled WGS sequence"/>
</dbReference>
<feature type="domain" description="NodB homology" evidence="2">
    <location>
        <begin position="242"/>
        <end position="415"/>
    </location>
</feature>
<accession>A0A1X3RSJ1</accession>
<dbReference type="InterPro" id="IPR011330">
    <property type="entry name" value="Glyco_hydro/deAcase_b/a-brl"/>
</dbReference>
<dbReference type="OrthoDB" id="9814639at2"/>
<organism evidence="3 4">
    <name type="scientific">Lonsdalea iberica</name>
    <dbReference type="NCBI Taxonomy" id="1082703"/>
    <lineage>
        <taxon>Bacteria</taxon>
        <taxon>Pseudomonadati</taxon>
        <taxon>Pseudomonadota</taxon>
        <taxon>Gammaproteobacteria</taxon>
        <taxon>Enterobacterales</taxon>
        <taxon>Pectobacteriaceae</taxon>
        <taxon>Lonsdalea</taxon>
    </lineage>
</organism>
<dbReference type="SUPFAM" id="SSF88713">
    <property type="entry name" value="Glycoside hydrolase/deacetylase"/>
    <property type="match status" value="1"/>
</dbReference>
<dbReference type="InterPro" id="IPR002509">
    <property type="entry name" value="NODB_dom"/>
</dbReference>
<reference evidence="3 4" key="1">
    <citation type="submission" date="2016-02" db="EMBL/GenBank/DDBJ databases">
        <title>Species-wide whole genome sequencing reveals diversity, host range in Lonsdalea quercina.</title>
        <authorList>
            <person name="Li Y."/>
        </authorList>
    </citation>
    <scope>NUCLEOTIDE SEQUENCE [LARGE SCALE GENOMIC DNA]</scope>
    <source>
        <strain evidence="3 4">LMG 26264</strain>
    </source>
</reference>
<dbReference type="PROSITE" id="PS51677">
    <property type="entry name" value="NODB"/>
    <property type="match status" value="1"/>
</dbReference>
<evidence type="ECO:0000259" key="2">
    <source>
        <dbReference type="PROSITE" id="PS51677"/>
    </source>
</evidence>
<dbReference type="PANTHER" id="PTHR34216">
    <property type="match status" value="1"/>
</dbReference>
<protein>
    <recommendedName>
        <fullName evidence="2">NodB homology domain-containing protein</fullName>
    </recommendedName>
</protein>
<dbReference type="EMBL" id="LUTP01000028">
    <property type="protein sequence ID" value="OSN04859.1"/>
    <property type="molecule type" value="Genomic_DNA"/>
</dbReference>
<sequence>MHVQSKAAVAGLGVGIALLALLTGAHALSHHADPSSEYRTLIHDSDVYALIDDSVKIVASIKRGEVVRVRPGSEERDALNFGFGTGFIDKHALGAPLDGPPAQVHPMTPCPRRNLITPRPVTLYSAPDDDSPAMGVMAGNLRYPVAGLSHDRFNHLWYEIALGDRPAFIRAQDSEQDHGIPVLTYHYLLTDVENTHFLHTSTTTSDDAFNRQMAYLKEAGYTTLSLYQLEDYLHNRINLPGRAVVLTFDDGLKSVCRYAYPTLKQFGFHATAFIITSRIKSQPQPWDPNSLQFMSSSELRQIADVFDFQSHTHFLHRLGPARRPVLLSRTRRNIKLDLEHTRRALSPFNAQVWYLSYPFGGYSPTAVQAAKAAGFHMALTTQQGKVLPGDNPFTLKRLFLLRTDSIETMAARLAN</sequence>
<dbReference type="Pfam" id="PF01522">
    <property type="entry name" value="Polysacc_deac_1"/>
    <property type="match status" value="1"/>
</dbReference>
<dbReference type="PANTHER" id="PTHR34216:SF13">
    <property type="entry name" value="XYLANASE_CHITIN DEACETYLASE"/>
    <property type="match status" value="1"/>
</dbReference>
<proteinExistence type="predicted"/>
<dbReference type="GO" id="GO:0016810">
    <property type="term" value="F:hydrolase activity, acting on carbon-nitrogen (but not peptide) bonds"/>
    <property type="evidence" value="ECO:0007669"/>
    <property type="project" value="InterPro"/>
</dbReference>
<dbReference type="Gene3D" id="3.20.20.370">
    <property type="entry name" value="Glycoside hydrolase/deacetylase"/>
    <property type="match status" value="1"/>
</dbReference>
<evidence type="ECO:0000313" key="4">
    <source>
        <dbReference type="Proteomes" id="UP000194020"/>
    </source>
</evidence>
<dbReference type="InterPro" id="IPR051398">
    <property type="entry name" value="Polysacch_Deacetylase"/>
</dbReference>
<evidence type="ECO:0000313" key="3">
    <source>
        <dbReference type="EMBL" id="OSN04859.1"/>
    </source>
</evidence>
<dbReference type="AlphaFoldDB" id="A0A1X3RSJ1"/>
<gene>
    <name evidence="3" type="ORF">AU511_11560</name>
</gene>
<comment type="caution">
    <text evidence="3">The sequence shown here is derived from an EMBL/GenBank/DDBJ whole genome shotgun (WGS) entry which is preliminary data.</text>
</comment>
<evidence type="ECO:0000256" key="1">
    <source>
        <dbReference type="ARBA" id="ARBA00022729"/>
    </source>
</evidence>
<dbReference type="CDD" id="cd10966">
    <property type="entry name" value="CE4_yadE_5s"/>
    <property type="match status" value="1"/>
</dbReference>
<keyword evidence="1" id="KW-0732">Signal</keyword>
<name>A0A1X3RSJ1_9GAMM</name>
<dbReference type="RefSeq" id="WP_094109794.1">
    <property type="nucleotide sequence ID" value="NZ_LUTP01000028.1"/>
</dbReference>
<dbReference type="GO" id="GO:0005975">
    <property type="term" value="P:carbohydrate metabolic process"/>
    <property type="evidence" value="ECO:0007669"/>
    <property type="project" value="InterPro"/>
</dbReference>